<dbReference type="OrthoDB" id="9807003at2"/>
<dbReference type="RefSeq" id="WP_125662108.1">
    <property type="nucleotide sequence ID" value="NZ_AP019308.1"/>
</dbReference>
<dbReference type="KEGG" id="pbk:Back11_44010"/>
<name>A0A3G9IWZ9_9BACL</name>
<dbReference type="Gene3D" id="3.20.20.150">
    <property type="entry name" value="Divalent-metal-dependent TIM barrel enzymes"/>
    <property type="match status" value="2"/>
</dbReference>
<reference evidence="1 2" key="1">
    <citation type="submission" date="2018-11" db="EMBL/GenBank/DDBJ databases">
        <title>Complete genome sequence of Paenibacillus baekrokdamisoli strain KCTC 33723.</title>
        <authorList>
            <person name="Kang S.W."/>
            <person name="Lee K.C."/>
            <person name="Kim K.K."/>
            <person name="Kim J.S."/>
            <person name="Kim D.S."/>
            <person name="Ko S.H."/>
            <person name="Yang S.H."/>
            <person name="Lee J.S."/>
        </authorList>
    </citation>
    <scope>NUCLEOTIDE SEQUENCE [LARGE SCALE GENOMIC DNA]</scope>
    <source>
        <strain evidence="1 2">KCTC 33723</strain>
    </source>
</reference>
<sequence>MTDPKLYLSVDNCFASKRWTRPSEWVDLIRGMGVTNIEASADNECDPLYMGKEYLRSWKDELHQACDRTGSRVATFFSGHGTYTTLGLSHTDKRIRDRLQEEWLKPMARLAAETGAGLGFYCHAFSDSTLQNAQLYEAAERDLYARLADIATFCGAIGVRTPGVEQMYTPHQIPWTIDGARKLLREVYAASSSSFYLTLDTGHQSGQRKFMRPTPDTISEAVAKVRGGERLHSFWLGPRTAYRLFDEMVGAGADKEAAYIEQIGHEMERYPHLFASWDDGDTYLWLEELAAYSPIVHLQQTTGASSAHLPFTQEANRTGIIAGERVLEAIARSYHKPEDGLMPPRCEELFLTLEIFSGTSEMNTDIIRKMEDSVRYWRHFIPRDGIRLSEALKACGAVTTDGNK</sequence>
<dbReference type="Proteomes" id="UP000275368">
    <property type="component" value="Chromosome"/>
</dbReference>
<dbReference type="EMBL" id="AP019308">
    <property type="protein sequence ID" value="BBH23056.1"/>
    <property type="molecule type" value="Genomic_DNA"/>
</dbReference>
<gene>
    <name evidence="1" type="ORF">Back11_44010</name>
</gene>
<dbReference type="AlphaFoldDB" id="A0A3G9IWZ9"/>
<dbReference type="InterPro" id="IPR036237">
    <property type="entry name" value="Xyl_isomerase-like_sf"/>
</dbReference>
<evidence type="ECO:0000313" key="1">
    <source>
        <dbReference type="EMBL" id="BBH23056.1"/>
    </source>
</evidence>
<keyword evidence="2" id="KW-1185">Reference proteome</keyword>
<dbReference type="InterPro" id="IPR013022">
    <property type="entry name" value="Xyl_isomerase-like_TIM-brl"/>
</dbReference>
<organism evidence="1 2">
    <name type="scientific">Paenibacillus baekrokdamisoli</name>
    <dbReference type="NCBI Taxonomy" id="1712516"/>
    <lineage>
        <taxon>Bacteria</taxon>
        <taxon>Bacillati</taxon>
        <taxon>Bacillota</taxon>
        <taxon>Bacilli</taxon>
        <taxon>Bacillales</taxon>
        <taxon>Paenibacillaceae</taxon>
        <taxon>Paenibacillus</taxon>
    </lineage>
</organism>
<dbReference type="SUPFAM" id="SSF51658">
    <property type="entry name" value="Xylose isomerase-like"/>
    <property type="match status" value="1"/>
</dbReference>
<protein>
    <submittedName>
        <fullName evidence="1">Uncharacterized protein</fullName>
    </submittedName>
</protein>
<proteinExistence type="predicted"/>
<evidence type="ECO:0000313" key="2">
    <source>
        <dbReference type="Proteomes" id="UP000275368"/>
    </source>
</evidence>
<accession>A0A3G9IWZ9</accession>
<dbReference type="Pfam" id="PF01261">
    <property type="entry name" value="AP_endonuc_2"/>
    <property type="match status" value="1"/>
</dbReference>